<evidence type="ECO:0000256" key="1">
    <source>
        <dbReference type="SAM" id="SignalP"/>
    </source>
</evidence>
<accession>A0A3M7PW24</accession>
<keyword evidence="3" id="KW-0640">Prion</keyword>
<feature type="chain" id="PRO_5018302112" evidence="1">
    <location>
        <begin position="20"/>
        <end position="359"/>
    </location>
</feature>
<dbReference type="Proteomes" id="UP000276133">
    <property type="component" value="Unassembled WGS sequence"/>
</dbReference>
<keyword evidence="1" id="KW-0732">Signal</keyword>
<protein>
    <submittedName>
        <fullName evidence="3">Prion-like-(Q N-rich) domain-bearing 25</fullName>
    </submittedName>
</protein>
<dbReference type="Pfam" id="PF01683">
    <property type="entry name" value="EB"/>
    <property type="match status" value="1"/>
</dbReference>
<dbReference type="InterPro" id="IPR006149">
    <property type="entry name" value="EB_dom"/>
</dbReference>
<name>A0A3M7PW24_BRAPC</name>
<reference evidence="3 4" key="1">
    <citation type="journal article" date="2018" name="Sci. Rep.">
        <title>Genomic signatures of local adaptation to the degree of environmental predictability in rotifers.</title>
        <authorList>
            <person name="Franch-Gras L."/>
            <person name="Hahn C."/>
            <person name="Garcia-Roger E.M."/>
            <person name="Carmona M.J."/>
            <person name="Serra M."/>
            <person name="Gomez A."/>
        </authorList>
    </citation>
    <scope>NUCLEOTIDE SEQUENCE [LARGE SCALE GENOMIC DNA]</scope>
    <source>
        <strain evidence="3">HYR1</strain>
    </source>
</reference>
<evidence type="ECO:0000313" key="4">
    <source>
        <dbReference type="Proteomes" id="UP000276133"/>
    </source>
</evidence>
<dbReference type="InterPro" id="IPR000742">
    <property type="entry name" value="EGF"/>
</dbReference>
<dbReference type="EMBL" id="REGN01008697">
    <property type="protein sequence ID" value="RNA02965.1"/>
    <property type="molecule type" value="Genomic_DNA"/>
</dbReference>
<evidence type="ECO:0000313" key="3">
    <source>
        <dbReference type="EMBL" id="RNA02965.1"/>
    </source>
</evidence>
<evidence type="ECO:0000259" key="2">
    <source>
        <dbReference type="PROSITE" id="PS00022"/>
    </source>
</evidence>
<sequence>MIVLILKFDLILQFAFINTLEYWDSSECRPKKIHLEDCTENNECLDSELTVCAGDGKCRCREGNYLSKDVKSCVRQLGEFEKCEQSEMCLGEMTCSSYHECTCGQDEYFKNTTNECVTKKSLNGYCDRHNECSDQKNLICLNNECSCPNLTYTWDTNDKKCKFTYTIECVENDECDESKGLRCTDYLQRCNCPSNQSGKICDCKKNDQYWNGLECVNRKSFSSSCTSSSECRNELICLDNMCRCQFFERRDGNECNRRCPEVAVFYGGKCYFFSEVTRAANQARGYCENLNVGSEDWELAEIRNGMQSEFTSYLRHNSITDAFWIMDDDDDRIKNFRIDSFNTDISSSTQLKVICVEDD</sequence>
<proteinExistence type="predicted"/>
<feature type="signal peptide" evidence="1">
    <location>
        <begin position="1"/>
        <end position="19"/>
    </location>
</feature>
<dbReference type="SUPFAM" id="SSF56436">
    <property type="entry name" value="C-type lectin-like"/>
    <property type="match status" value="1"/>
</dbReference>
<organism evidence="3 4">
    <name type="scientific">Brachionus plicatilis</name>
    <name type="common">Marine rotifer</name>
    <name type="synonym">Brachionus muelleri</name>
    <dbReference type="NCBI Taxonomy" id="10195"/>
    <lineage>
        <taxon>Eukaryota</taxon>
        <taxon>Metazoa</taxon>
        <taxon>Spiralia</taxon>
        <taxon>Gnathifera</taxon>
        <taxon>Rotifera</taxon>
        <taxon>Eurotatoria</taxon>
        <taxon>Monogononta</taxon>
        <taxon>Pseudotrocha</taxon>
        <taxon>Ploima</taxon>
        <taxon>Brachionidae</taxon>
        <taxon>Brachionus</taxon>
    </lineage>
</organism>
<dbReference type="InterPro" id="IPR016187">
    <property type="entry name" value="CTDL_fold"/>
</dbReference>
<dbReference type="AlphaFoldDB" id="A0A3M7PW24"/>
<dbReference type="OrthoDB" id="504708at2759"/>
<keyword evidence="3" id="KW-0034">Amyloid</keyword>
<feature type="domain" description="EGF-like" evidence="2">
    <location>
        <begin position="190"/>
        <end position="201"/>
    </location>
</feature>
<comment type="caution">
    <text evidence="3">The sequence shown here is derived from an EMBL/GenBank/DDBJ whole genome shotgun (WGS) entry which is preliminary data.</text>
</comment>
<dbReference type="PROSITE" id="PS00022">
    <property type="entry name" value="EGF_1"/>
    <property type="match status" value="1"/>
</dbReference>
<gene>
    <name evidence="3" type="ORF">BpHYR1_028039</name>
</gene>
<keyword evidence="4" id="KW-1185">Reference proteome</keyword>